<evidence type="ECO:0000256" key="2">
    <source>
        <dbReference type="SAM" id="Phobius"/>
    </source>
</evidence>
<keyword evidence="2" id="KW-0812">Transmembrane</keyword>
<feature type="transmembrane region" description="Helical" evidence="2">
    <location>
        <begin position="344"/>
        <end position="362"/>
    </location>
</feature>
<dbReference type="SUPFAM" id="SSF53850">
    <property type="entry name" value="Periplasmic binding protein-like II"/>
    <property type="match status" value="1"/>
</dbReference>
<protein>
    <submittedName>
        <fullName evidence="3">Uncharacterized protein</fullName>
    </submittedName>
</protein>
<keyword evidence="4" id="KW-1185">Reference proteome</keyword>
<dbReference type="AlphaFoldDB" id="A0A518DXX4"/>
<dbReference type="EMBL" id="CP036433">
    <property type="protein sequence ID" value="QDU96696.1"/>
    <property type="molecule type" value="Genomic_DNA"/>
</dbReference>
<name>A0A518DXX4_9BACT</name>
<dbReference type="Gene3D" id="3.40.190.10">
    <property type="entry name" value="Periplasmic binding protein-like II"/>
    <property type="match status" value="2"/>
</dbReference>
<evidence type="ECO:0000313" key="3">
    <source>
        <dbReference type="EMBL" id="QDU96696.1"/>
    </source>
</evidence>
<dbReference type="OrthoDB" id="9780180at2"/>
<keyword evidence="2" id="KW-1133">Transmembrane helix</keyword>
<organism evidence="3 4">
    <name type="scientific">Lignipirellula cremea</name>
    <dbReference type="NCBI Taxonomy" id="2528010"/>
    <lineage>
        <taxon>Bacteria</taxon>
        <taxon>Pseudomonadati</taxon>
        <taxon>Planctomycetota</taxon>
        <taxon>Planctomycetia</taxon>
        <taxon>Pirellulales</taxon>
        <taxon>Pirellulaceae</taxon>
        <taxon>Lignipirellula</taxon>
    </lineage>
</organism>
<dbReference type="Proteomes" id="UP000317648">
    <property type="component" value="Chromosome"/>
</dbReference>
<evidence type="ECO:0000313" key="4">
    <source>
        <dbReference type="Proteomes" id="UP000317648"/>
    </source>
</evidence>
<accession>A0A518DXX4</accession>
<dbReference type="RefSeq" id="WP_145055309.1">
    <property type="nucleotide sequence ID" value="NZ_CP036433.1"/>
</dbReference>
<keyword evidence="2" id="KW-0472">Membrane</keyword>
<dbReference type="KEGG" id="lcre:Pla8534_45170"/>
<evidence type="ECO:0000256" key="1">
    <source>
        <dbReference type="SAM" id="MobiDB-lite"/>
    </source>
</evidence>
<feature type="compositionally biased region" description="Polar residues" evidence="1">
    <location>
        <begin position="512"/>
        <end position="521"/>
    </location>
</feature>
<feature type="region of interest" description="Disordered" evidence="1">
    <location>
        <begin position="495"/>
        <end position="532"/>
    </location>
</feature>
<reference evidence="3 4" key="1">
    <citation type="submission" date="2019-02" db="EMBL/GenBank/DDBJ databases">
        <title>Deep-cultivation of Planctomycetes and their phenomic and genomic characterization uncovers novel biology.</title>
        <authorList>
            <person name="Wiegand S."/>
            <person name="Jogler M."/>
            <person name="Boedeker C."/>
            <person name="Pinto D."/>
            <person name="Vollmers J."/>
            <person name="Rivas-Marin E."/>
            <person name="Kohn T."/>
            <person name="Peeters S.H."/>
            <person name="Heuer A."/>
            <person name="Rast P."/>
            <person name="Oberbeckmann S."/>
            <person name="Bunk B."/>
            <person name="Jeske O."/>
            <person name="Meyerdierks A."/>
            <person name="Storesund J.E."/>
            <person name="Kallscheuer N."/>
            <person name="Luecker S."/>
            <person name="Lage O.M."/>
            <person name="Pohl T."/>
            <person name="Merkel B.J."/>
            <person name="Hornburger P."/>
            <person name="Mueller R.-W."/>
            <person name="Bruemmer F."/>
            <person name="Labrenz M."/>
            <person name="Spormann A.M."/>
            <person name="Op den Camp H."/>
            <person name="Overmann J."/>
            <person name="Amann R."/>
            <person name="Jetten M.S.M."/>
            <person name="Mascher T."/>
            <person name="Medema M.H."/>
            <person name="Devos D.P."/>
            <person name="Kaster A.-K."/>
            <person name="Ovreas L."/>
            <person name="Rohde M."/>
            <person name="Galperin M.Y."/>
            <person name="Jogler C."/>
        </authorList>
    </citation>
    <scope>NUCLEOTIDE SEQUENCE [LARGE SCALE GENOMIC DNA]</scope>
    <source>
        <strain evidence="3 4">Pla85_3_4</strain>
    </source>
</reference>
<feature type="transmembrane region" description="Helical" evidence="2">
    <location>
        <begin position="66"/>
        <end position="84"/>
    </location>
</feature>
<proteinExistence type="predicted"/>
<sequence length="532" mass="58654">MKEKSERLRLKSQGIIQAAEAITARVRDELPAHGGLQAAANRVVATAKEAETVSRALRRPLSLHRFPAVFLATALCLLLGWLYWRFFLVSTLTLAIPERDASELRQLVSSAKRLKFRLVATPGSSESCDKVAAGSVDLAFVQGGIHIPRDLPRLETPSPELVLWMTREGKPQEQIRRVLTSLPHEGSHSVAQRFFADWGMSDQVEYVHLWRDLADDTDFAITDDLDAVFVVKDPATEKTLATLQRLADAGFRLQSPWLGVRVQNHPYLRPASIPAGFLSRDRSFPPEAVESYNVATFLVAREGLTPRLLHIAAHVFDGKPVSIAEREFAPSAANASEIFQGIEAFLGILVYIGIAFLGLLGLEMFTYRKRFHELNSLVSLLSMLQSNKDLIGVRNPATRGENLLYLSLCSDLLGLVSATSGYYAQENASLVFNNLSEMIHLRCDNLKINIQLKILHALIDLRKEAPLLGKGPDAASVSYEQLAGEFLVVEDLDRSPAAMEPEYQPEEPNIGQEKTSSTGSADSPGGENLPPD</sequence>
<gene>
    <name evidence="3" type="ORF">Pla8534_45170</name>
</gene>